<gene>
    <name evidence="6" type="ORF">FBEOM_12543</name>
</gene>
<protein>
    <submittedName>
        <fullName evidence="6">Toxin subunit</fullName>
    </submittedName>
</protein>
<dbReference type="Pfam" id="PF20220">
    <property type="entry name" value="ABC_toxin_N"/>
    <property type="match status" value="1"/>
</dbReference>
<evidence type="ECO:0000259" key="4">
    <source>
        <dbReference type="Pfam" id="PF18413"/>
    </source>
</evidence>
<feature type="domain" description="Neuraminidase-like" evidence="4">
    <location>
        <begin position="1723"/>
        <end position="1873"/>
    </location>
</feature>
<dbReference type="EMBL" id="PVQB02000802">
    <property type="protein sequence ID" value="KAF4333643.1"/>
    <property type="molecule type" value="Genomic_DNA"/>
</dbReference>
<accession>A0A9P5DTA8</accession>
<dbReference type="InterPro" id="IPR041079">
    <property type="entry name" value="Neuraminidase-like"/>
</dbReference>
<feature type="domain" description="Tc toxin complex TcA C-terminal TcB-binding" evidence="3">
    <location>
        <begin position="2657"/>
        <end position="2945"/>
    </location>
</feature>
<evidence type="ECO:0000313" key="6">
    <source>
        <dbReference type="EMBL" id="KAF4333643.1"/>
    </source>
</evidence>
<sequence length="3070" mass="344148">MSATITDFLKKRLGEEWQLRIEEIAETNSGGFVSALDVVIKDNLTPKSVRLHLQIIKALCNLTNNDFTACGWILAQTLDTAILADGYSEPLSVAEHLALAVFPHERLDFLLESNQATHDELKTTKTLLDNVRARLFRAEPLASMMALLRAGKFVVPEHVATIAAIVISVMIHHNLNTGSSKLASITQQECFRAQLSFDRFKDAQDTVKTIQVLMHLVQNAEYVPLLHNKAFRSIRQISIMNKVEFGNQMVGTGMKRDDALRIHDYAERIDCRNEHQWLSLMQHRRSDFIPITPRQAGDRGTNDKGDKASQRNLTDMFRLEDTACETCCSATSLTAYFADLMALLRDTSLHSTDSEQAEQQGKGDEPGKNVTQTSQTKPASLLDLLSLRRPDLKELELSCSNAQTLIPFIDLINEVLESYIRYKADPPLSTSPEHLAPITAYNSPTDDDELADGHHGEVYLPGNTDSEIYTEIIAGQMYPFTHFPYSLPRDIITQFFATLRVRIPDLLTAFNSPEVLLGHLLQNPTSSSQAGLDLSTAGESLDAKLLHGATEVLRRQYAAESLGLQQSDFVAITGETFFPSWFADVLQISAGGTTVETGCRWSVANLWGYDSVDAMVDTVTGEGLSFIKEQLMARSGIEFQDVLDLVSSQYFCQDLVITNSTGSNQFKNSIQNLRLLSNASKPPFQSLTEELCFKLQSFMRLQSKTKLSTKELDATIFCLRTREIQTVDGSLNSNDLFSISPFVVTGIAAMVELSKLCSIELLSLIPIWGDMDSFGQKSFFHRRFLTRNLAQIDPIFTSPVMAQPAEDQPINESRVEYLTVNGETKYIKEHGIGICASLHWPIEHFQSLLSVTGLQEAKLTLDTFSSLYRHALLCQILDVSPKHCIDFYKIIRQSEEQDVFQDPTTTYSVVKRWKSLFEHGWTVDSLAVALRRTDEQRIAEVPSNTALKTALAIQNGAKDLRKSLAFLFSSNVASDKVIVDCVSHLFEAEAAKIVVGFAQGTQVNSETVNVSKDEYEILLQSSSSWPPQISIIPEFRKNSVQLELVLNGVLSSDDTAALMENTSDLIKQKLTVLIKKSLMPLKIILPRFTNCQESRAKLETSVFSQEWQTLLELLGESPPRRSDDQQSVSEDDVQSSSESEASSDEPTESARDPVVQREMETRARRQAFVNISSPAIIEERLMTLVFNSVQDHITSELDPSLLTLLLTEVLQVKRGDATQSAMMVLQQLGDLGSATGTDADSLDVYFVPNRTDIFTFHFEKSNQEPSSENKDDVEGSVPTSEAILQLRINGIALPYSPDKANWAAIRMTAGQPYRLQANLSASNLQWSTSRSLPASFKVDDLLSAAKVDRVAEIGTLLTRAAGICNKYQLTTEEVVYLNKGSKNSTTLLGVNNAGFEEANRLIQVDLNAPTFDDLLKLQRYYKLRDHVGASRIASGSQATSTPGAALIDLFLWLADTKSVDALQLGNVISEHTGWNKARLSSAIESLHSGKNPSSLAQIFGKFDSLCTLQSIMEFDHLTRSLGGTSLPEMSMLFDIAQPRHSFASATIGKDLFISQSLQSRLTNGQRAAIDEKLRENQRKVLVTYLLQQTYITKELNIFDTDGLFEHFLVDVQMGPQLRTSRIKQSISVIQLFVQRCLLGLEKGIPKGLLPREKWDWMQQYALWEAHRKMFLYPESWIEPSLRDDKSQIFDQFESSLMQKDLSIDTFLHAIQTYIYSLKEISNLEVVAYLYETQAQSRQVVHFFGRTRASPHTFYYRTVTTRLPDADEIFWRPWSKIDMHIPCTETDWEGNRLEESGVYLIPVLIGRRLYLFMPQIIPKPQVNAASSSLKGNFGSLTATSISDGEAKKTWEVTMAWTEYTRNGWTPKRVSPGSLFVTESPPKVGEFCFDPIVDEGTKLTILVSYKDIRRSDASVSTAGAFAFFDDQIAVITTPAQSPWKRPFDNVFQRVPKSEKDSTTTSLESALAIYKTDSEEKNAPLIWIPEDLQKNQGSLRWTLSLTYANEGSEKETSKEKSRWVGLVLSQSDPSGSRVNYFNLPQNRLLGGKWDETNLSSNMSLINLDHTFSGQLVQAAADRFDPLRQVYSVLAEQDPLSQKETFGRGSYVWFHELGQPSSLYTWEIGMHAVFLAVDRFFATQQFEEALQLARLVFDPTIDFEGSTTKGSEASDSQSCWRFPPFLEMANDIAQNGNSTIDLKKLTEEMELAILERRSHGGLVHATARGRPQAYMKWIVMKYAEILIAAGDVHFRKGTLESLPLATQRYIEAAHVLGPEPPKVPQLGNCKASPKTFRQLMEDEEEFDKKLNDQPGMNKGDSSFTLDLPFSVELEDPTKGDVSHAETDFRKEKIVCFLRTPYFCVPLNPKFRQMRSLVHERLFNIRNSRDIQGRLVSYALREPPIDPGAFMSLAKQGVNASDALAMVMGDLDSPLPRQRLELLLSQAFQLCNELRALGERFISAVEKKEVETFAIMRAQHTTAIQNMMIQMKQNHLEEAQQTVKSLMLNRENQEAQLAFFLQLIGESKSRMPSDQESWRDIEQTIEEPTHDDLKMSSYEKMEMDMATAASLLNVVATGIDGLVAPFCMFPQIQSYAAPLGVGVSVSTGGSSISSMMQAGSAAIKMAAMLVSDEGSRAGRKAQLTRQLQERRLQANIRGREIKSIDKQIEIQKIRVAAALHDIEIQKSQAQESAQIELWYRTKYTNEQLYGWMEKSVRSLYFQAYTLAMASARRVGSALSFQQGRKVSFLKPGGYWDASRDGLHAADYLQLDLRRLEAMHMEERSYDFEITKTFSLRQIDPQSLLRLRVTGSTTISLRESLYDMDFPGHYMRRIRSLSISIPAVMAPYSGVNATLTLLQHKYRVSSSASTATEYDPSSSENEESFRTDRIPTTSIAVSSGVQDAGVFELNFNGPRYMPFEGAGAISEWHLELPTEIKRFDYETISDVLLHVQYTALDGGPCLRAAANQSIQNMTKTTQAEGRDTGFWAMWDLKNDFPNEWNAFSSKVKESTTTQVKPRQALATTAAALTASIKLGNLKDRLPFFARSQAQLEIREISLFSKSNDLVGSMTLDSPGIEEAN</sequence>
<feature type="compositionally biased region" description="Basic and acidic residues" evidence="2">
    <location>
        <begin position="1148"/>
        <end position="1159"/>
    </location>
</feature>
<evidence type="ECO:0000256" key="2">
    <source>
        <dbReference type="SAM" id="MobiDB-lite"/>
    </source>
</evidence>
<dbReference type="Proteomes" id="UP000730481">
    <property type="component" value="Unassembled WGS sequence"/>
</dbReference>
<evidence type="ECO:0000256" key="1">
    <source>
        <dbReference type="SAM" id="Coils"/>
    </source>
</evidence>
<feature type="domain" description="ABC toxin N-terminal" evidence="5">
    <location>
        <begin position="1572"/>
        <end position="1693"/>
    </location>
</feature>
<feature type="region of interest" description="Disordered" evidence="2">
    <location>
        <begin position="351"/>
        <end position="376"/>
    </location>
</feature>
<dbReference type="Pfam" id="PF18276">
    <property type="entry name" value="TcA_TcB_BD"/>
    <property type="match status" value="1"/>
</dbReference>
<feature type="region of interest" description="Disordered" evidence="2">
    <location>
        <begin position="289"/>
        <end position="309"/>
    </location>
</feature>
<dbReference type="Pfam" id="PF18413">
    <property type="entry name" value="Neuraminidase"/>
    <property type="match status" value="1"/>
</dbReference>
<organism evidence="6 7">
    <name type="scientific">Fusarium beomiforme</name>
    <dbReference type="NCBI Taxonomy" id="44412"/>
    <lineage>
        <taxon>Eukaryota</taxon>
        <taxon>Fungi</taxon>
        <taxon>Dikarya</taxon>
        <taxon>Ascomycota</taxon>
        <taxon>Pezizomycotina</taxon>
        <taxon>Sordariomycetes</taxon>
        <taxon>Hypocreomycetidae</taxon>
        <taxon>Hypocreales</taxon>
        <taxon>Nectriaceae</taxon>
        <taxon>Fusarium</taxon>
        <taxon>Fusarium burgessii species complex</taxon>
    </lineage>
</organism>
<keyword evidence="1" id="KW-0175">Coiled coil</keyword>
<reference evidence="6" key="1">
    <citation type="journal article" date="2017" name="Mycologia">
        <title>Fusarium algeriense, sp. nov., a novel toxigenic crown rot pathogen of durum wheat from Algeria is nested in the Fusarium burgessii species complex.</title>
        <authorList>
            <person name="Laraba I."/>
            <person name="Keddad A."/>
            <person name="Boureghda H."/>
            <person name="Abdallah N."/>
            <person name="Vaughan M.M."/>
            <person name="Proctor R.H."/>
            <person name="Busman M."/>
            <person name="O'Donnell K."/>
        </authorList>
    </citation>
    <scope>NUCLEOTIDE SEQUENCE</scope>
    <source>
        <strain evidence="6">NRRL 25174</strain>
    </source>
</reference>
<keyword evidence="7" id="KW-1185">Reference proteome</keyword>
<name>A0A9P5DTA8_9HYPO</name>
<reference evidence="6" key="2">
    <citation type="submission" date="2020-02" db="EMBL/GenBank/DDBJ databases">
        <title>Identification and distribution of gene clusters putatively required for synthesis of sphingolipid metabolism inhibitors in phylogenetically diverse species of the filamentous fungus Fusarium.</title>
        <authorList>
            <person name="Kim H.-S."/>
            <person name="Busman M."/>
            <person name="Brown D.W."/>
            <person name="Divon H."/>
            <person name="Uhlig S."/>
            <person name="Proctor R.H."/>
        </authorList>
    </citation>
    <scope>NUCLEOTIDE SEQUENCE</scope>
    <source>
        <strain evidence="6">NRRL 25174</strain>
    </source>
</reference>
<feature type="compositionally biased region" description="Basic and acidic residues" evidence="2">
    <location>
        <begin position="296"/>
        <end position="309"/>
    </location>
</feature>
<evidence type="ECO:0000259" key="3">
    <source>
        <dbReference type="Pfam" id="PF18276"/>
    </source>
</evidence>
<evidence type="ECO:0000313" key="7">
    <source>
        <dbReference type="Proteomes" id="UP000730481"/>
    </source>
</evidence>
<dbReference type="OrthoDB" id="4940706at2759"/>
<comment type="caution">
    <text evidence="6">The sequence shown here is derived from an EMBL/GenBank/DDBJ whole genome shotgun (WGS) entry which is preliminary data.</text>
</comment>
<feature type="region of interest" description="Disordered" evidence="2">
    <location>
        <begin position="1116"/>
        <end position="1159"/>
    </location>
</feature>
<proteinExistence type="predicted"/>
<dbReference type="InterPro" id="IPR040840">
    <property type="entry name" value="TcA_TcB_BD"/>
</dbReference>
<evidence type="ECO:0000259" key="5">
    <source>
        <dbReference type="Pfam" id="PF20220"/>
    </source>
</evidence>
<dbReference type="InterPro" id="IPR046839">
    <property type="entry name" value="ABC_toxin_N"/>
</dbReference>
<feature type="coiled-coil region" evidence="1">
    <location>
        <begin position="2480"/>
        <end position="2507"/>
    </location>
</feature>